<proteinExistence type="predicted"/>
<reference evidence="1 2" key="1">
    <citation type="journal article" date="2013" name="Proc. Natl. Acad. Sci. U.S.A.">
        <title>Fine-scale variation in meiotic recombination in Mimulus inferred from population shotgun sequencing.</title>
        <authorList>
            <person name="Hellsten U."/>
            <person name="Wright K.M."/>
            <person name="Jenkins J."/>
            <person name="Shu S."/>
            <person name="Yuan Y."/>
            <person name="Wessler S.R."/>
            <person name="Schmutz J."/>
            <person name="Willis J.H."/>
            <person name="Rokhsar D.S."/>
        </authorList>
    </citation>
    <scope>NUCLEOTIDE SEQUENCE [LARGE SCALE GENOMIC DNA]</scope>
    <source>
        <strain evidence="2">cv. DUN x IM62</strain>
    </source>
</reference>
<dbReference type="AlphaFoldDB" id="A0A022S4F3"/>
<evidence type="ECO:0000313" key="1">
    <source>
        <dbReference type="EMBL" id="EYU46225.1"/>
    </source>
</evidence>
<keyword evidence="2" id="KW-1185">Reference proteome</keyword>
<gene>
    <name evidence="1" type="ORF">MIMGU_mgv1a016977mg</name>
</gene>
<evidence type="ECO:0000313" key="2">
    <source>
        <dbReference type="Proteomes" id="UP000030748"/>
    </source>
</evidence>
<organism evidence="1 2">
    <name type="scientific">Erythranthe guttata</name>
    <name type="common">Yellow monkey flower</name>
    <name type="synonym">Mimulus guttatus</name>
    <dbReference type="NCBI Taxonomy" id="4155"/>
    <lineage>
        <taxon>Eukaryota</taxon>
        <taxon>Viridiplantae</taxon>
        <taxon>Streptophyta</taxon>
        <taxon>Embryophyta</taxon>
        <taxon>Tracheophyta</taxon>
        <taxon>Spermatophyta</taxon>
        <taxon>Magnoliopsida</taxon>
        <taxon>eudicotyledons</taxon>
        <taxon>Gunneridae</taxon>
        <taxon>Pentapetalae</taxon>
        <taxon>asterids</taxon>
        <taxon>lamiids</taxon>
        <taxon>Lamiales</taxon>
        <taxon>Phrymaceae</taxon>
        <taxon>Erythranthe</taxon>
    </lineage>
</organism>
<name>A0A022S4F3_ERYGU</name>
<sequence>MVSHVRIDVLCVGSRYAENGAARGVKLANLIIPTSDELSNWGSGHVSAAEARGGPPWWTGSYRHPAVAEQQTLRPTQLELCNFPFFLYIYIFFSFLDY</sequence>
<protein>
    <submittedName>
        <fullName evidence="1">Uncharacterized protein</fullName>
    </submittedName>
</protein>
<accession>A0A022S4F3</accession>
<dbReference type="EMBL" id="KI630171">
    <property type="protein sequence ID" value="EYU46225.1"/>
    <property type="molecule type" value="Genomic_DNA"/>
</dbReference>
<dbReference type="Proteomes" id="UP000030748">
    <property type="component" value="Unassembled WGS sequence"/>
</dbReference>